<dbReference type="Pfam" id="PF02771">
    <property type="entry name" value="Acyl-CoA_dh_N"/>
    <property type="match status" value="1"/>
</dbReference>
<dbReference type="InterPro" id="IPR009100">
    <property type="entry name" value="AcylCoA_DH/oxidase_NM_dom_sf"/>
</dbReference>
<keyword evidence="5 6" id="KW-0560">Oxidoreductase</keyword>
<dbReference type="Pfam" id="PF00441">
    <property type="entry name" value="Acyl-CoA_dh_1"/>
    <property type="match status" value="1"/>
</dbReference>
<evidence type="ECO:0000259" key="9">
    <source>
        <dbReference type="Pfam" id="PF02771"/>
    </source>
</evidence>
<dbReference type="Gene3D" id="2.40.110.10">
    <property type="entry name" value="Butyryl-CoA Dehydrogenase, subunit A, domain 2"/>
    <property type="match status" value="1"/>
</dbReference>
<dbReference type="Gene3D" id="1.20.140.10">
    <property type="entry name" value="Butyryl-CoA Dehydrogenase, subunit A, domain 3"/>
    <property type="match status" value="1"/>
</dbReference>
<evidence type="ECO:0000313" key="10">
    <source>
        <dbReference type="EMBL" id="MEJ6010447.1"/>
    </source>
</evidence>
<gene>
    <name evidence="10" type="ORF">WG900_10995</name>
</gene>
<dbReference type="RefSeq" id="WP_339967101.1">
    <property type="nucleotide sequence ID" value="NZ_JBBHJY010000005.1"/>
</dbReference>
<comment type="caution">
    <text evidence="10">The sequence shown here is derived from an EMBL/GenBank/DDBJ whole genome shotgun (WGS) entry which is preliminary data.</text>
</comment>
<evidence type="ECO:0000313" key="11">
    <source>
        <dbReference type="Proteomes" id="UP001379235"/>
    </source>
</evidence>
<accession>A0ABU8S997</accession>
<evidence type="ECO:0000256" key="1">
    <source>
        <dbReference type="ARBA" id="ARBA00001974"/>
    </source>
</evidence>
<dbReference type="EMBL" id="JBBHJY010000005">
    <property type="protein sequence ID" value="MEJ6010447.1"/>
    <property type="molecule type" value="Genomic_DNA"/>
</dbReference>
<evidence type="ECO:0000256" key="6">
    <source>
        <dbReference type="RuleBase" id="RU362125"/>
    </source>
</evidence>
<evidence type="ECO:0000259" key="7">
    <source>
        <dbReference type="Pfam" id="PF00441"/>
    </source>
</evidence>
<feature type="domain" description="Acyl-CoA dehydrogenase/oxidase C-terminal" evidence="7">
    <location>
        <begin position="259"/>
        <end position="408"/>
    </location>
</feature>
<evidence type="ECO:0000256" key="2">
    <source>
        <dbReference type="ARBA" id="ARBA00009347"/>
    </source>
</evidence>
<feature type="domain" description="Acyl-CoA dehydrogenase/oxidase N-terminal" evidence="9">
    <location>
        <begin position="30"/>
        <end position="149"/>
    </location>
</feature>
<dbReference type="InterPro" id="IPR037069">
    <property type="entry name" value="AcylCoA_DH/ox_N_sf"/>
</dbReference>
<protein>
    <submittedName>
        <fullName evidence="10">Acyl-CoA dehydrogenase family protein</fullName>
    </submittedName>
</protein>
<keyword evidence="3 6" id="KW-0285">Flavoprotein</keyword>
<evidence type="ECO:0000259" key="8">
    <source>
        <dbReference type="Pfam" id="PF02770"/>
    </source>
</evidence>
<dbReference type="InterPro" id="IPR009075">
    <property type="entry name" value="AcylCo_DH/oxidase_C"/>
</dbReference>
<dbReference type="SUPFAM" id="SSF56645">
    <property type="entry name" value="Acyl-CoA dehydrogenase NM domain-like"/>
    <property type="match status" value="1"/>
</dbReference>
<evidence type="ECO:0000256" key="5">
    <source>
        <dbReference type="ARBA" id="ARBA00023002"/>
    </source>
</evidence>
<dbReference type="PANTHER" id="PTHR48083:SF2">
    <property type="entry name" value="MEDIUM-CHAIN SPECIFIC ACYL-COA DEHYDROGENASE, MITOCHONDRIAL"/>
    <property type="match status" value="1"/>
</dbReference>
<organism evidence="10 11">
    <name type="scientific">Novosphingobium aquae</name>
    <dbReference type="NCBI Taxonomy" id="3133435"/>
    <lineage>
        <taxon>Bacteria</taxon>
        <taxon>Pseudomonadati</taxon>
        <taxon>Pseudomonadota</taxon>
        <taxon>Alphaproteobacteria</taxon>
        <taxon>Sphingomonadales</taxon>
        <taxon>Sphingomonadaceae</taxon>
        <taxon>Novosphingobium</taxon>
    </lineage>
</organism>
<evidence type="ECO:0000256" key="4">
    <source>
        <dbReference type="ARBA" id="ARBA00022827"/>
    </source>
</evidence>
<reference evidence="10 11" key="1">
    <citation type="submission" date="2024-03" db="EMBL/GenBank/DDBJ databases">
        <authorList>
            <person name="Jo J.-H."/>
        </authorList>
    </citation>
    <scope>NUCLEOTIDE SEQUENCE [LARGE SCALE GENOMIC DNA]</scope>
    <source>
        <strain evidence="10 11">AS3R-12</strain>
    </source>
</reference>
<feature type="domain" description="Acyl-CoA oxidase/dehydrogenase middle" evidence="8">
    <location>
        <begin position="153"/>
        <end position="247"/>
    </location>
</feature>
<dbReference type="Pfam" id="PF02770">
    <property type="entry name" value="Acyl-CoA_dh_M"/>
    <property type="match status" value="1"/>
</dbReference>
<keyword evidence="11" id="KW-1185">Reference proteome</keyword>
<dbReference type="PANTHER" id="PTHR48083">
    <property type="entry name" value="MEDIUM-CHAIN SPECIFIC ACYL-COA DEHYDROGENASE, MITOCHONDRIAL-RELATED"/>
    <property type="match status" value="1"/>
</dbReference>
<dbReference type="SUPFAM" id="SSF47203">
    <property type="entry name" value="Acyl-CoA dehydrogenase C-terminal domain-like"/>
    <property type="match status" value="1"/>
</dbReference>
<dbReference type="InterPro" id="IPR046373">
    <property type="entry name" value="Acyl-CoA_Oxase/DH_mid-dom_sf"/>
</dbReference>
<dbReference type="InterPro" id="IPR050741">
    <property type="entry name" value="Acyl-CoA_dehydrogenase"/>
</dbReference>
<proteinExistence type="inferred from homology"/>
<comment type="cofactor">
    <cofactor evidence="1 6">
        <name>FAD</name>
        <dbReference type="ChEBI" id="CHEBI:57692"/>
    </cofactor>
</comment>
<dbReference type="Proteomes" id="UP001379235">
    <property type="component" value="Unassembled WGS sequence"/>
</dbReference>
<evidence type="ECO:0000256" key="3">
    <source>
        <dbReference type="ARBA" id="ARBA00022630"/>
    </source>
</evidence>
<dbReference type="Gene3D" id="1.10.540.10">
    <property type="entry name" value="Acyl-CoA dehydrogenase/oxidase, N-terminal domain"/>
    <property type="match status" value="1"/>
</dbReference>
<name>A0ABU8S997_9SPHN</name>
<dbReference type="InterPro" id="IPR006091">
    <property type="entry name" value="Acyl-CoA_Oxase/DH_mid-dom"/>
</dbReference>
<comment type="similarity">
    <text evidence="2 6">Belongs to the acyl-CoA dehydrogenase family.</text>
</comment>
<dbReference type="InterPro" id="IPR036250">
    <property type="entry name" value="AcylCo_DH-like_C"/>
</dbReference>
<keyword evidence="4 6" id="KW-0274">FAD</keyword>
<dbReference type="InterPro" id="IPR013786">
    <property type="entry name" value="AcylCoA_DH/ox_N"/>
</dbReference>
<sequence length="412" mass="45689">MTPEPTNQDVRIFGEDANDGKGSAMHFELSEEHQMVKDLVTKFVRDFMMPLETAVMDREASGKEMYVTKEEQAALDTKALELGLFGLDAPESMGGADLPMVAMVGIEEAIGYTVTPYVLPPDSPNLRMLIATVDDRQREAYLVPLAAGKTKSAIGISEPGAGSDPAMLKTRAVRDGDDWIINGRKIWITYADEADFTIVMAVTDPEKGARGGMSAFLVDRNTPGFNVLRRIPMLGGQSTYEIALDDCRVEGWKLLGVEGQGFAPMQTRLGTRRIQMAAWSIGMAQRALDMLVEYAPQRTTFGSPLSERQAIQFWVAEAATKIHAARLMTYECAWKLDNGQDVRSEISMIKWYATEMAYTVVDQAMQAFGGMGMTKEMPLQLMQAKLRTMRVYDGATEIHKWVIARNLLGTRK</sequence>